<evidence type="ECO:0000313" key="5">
    <source>
        <dbReference type="Proteomes" id="UP001611548"/>
    </source>
</evidence>
<feature type="domain" description="PPM-type phosphatase" evidence="3">
    <location>
        <begin position="143"/>
        <end position="373"/>
    </location>
</feature>
<sequence length="387" mass="41201">MTRARPAGRRRPTWLATSAFPLVLVYLAGIVIVDQATPDYLRLDVYAAVAPVAAAALCTYRQTLVVSAITLTVMVITHGILPERLPAMNRVAAIFGNLLMVGAGIAVALLRRERERLLERVSATGEAAQRALIRELPLHTRQLVVDGFYISAQKDALVGGDIYEAVETPFGTRVTIGDVQGKGLGAIGTGAAVLTAFREAAYHRRSLESAVKAMEEGLYRHYAESARDGDERFVTALVFGTEAAGPSGDPDPFSLSMTLVDCGHVAPYVIGADGTVRELESGEPGLPLGLGELAAGQRRPQHVRLPAGSRVVACTDGVTEARDASGAFYPLAKRLVQWAALPTVELLRRLEADLHAYTGGRMNDDVAVLVLNARPEPYGEAGGARVG</sequence>
<dbReference type="InterPro" id="IPR036457">
    <property type="entry name" value="PPM-type-like_dom_sf"/>
</dbReference>
<keyword evidence="1 4" id="KW-0378">Hydrolase</keyword>
<organism evidence="4 5">
    <name type="scientific">Streptomyces pathocidini</name>
    <dbReference type="NCBI Taxonomy" id="1650571"/>
    <lineage>
        <taxon>Bacteria</taxon>
        <taxon>Bacillati</taxon>
        <taxon>Actinomycetota</taxon>
        <taxon>Actinomycetes</taxon>
        <taxon>Kitasatosporales</taxon>
        <taxon>Streptomycetaceae</taxon>
        <taxon>Streptomyces</taxon>
    </lineage>
</organism>
<feature type="transmembrane region" description="Helical" evidence="2">
    <location>
        <begin position="39"/>
        <end position="57"/>
    </location>
</feature>
<dbReference type="GO" id="GO:0004722">
    <property type="term" value="F:protein serine/threonine phosphatase activity"/>
    <property type="evidence" value="ECO:0007669"/>
    <property type="project" value="UniProtKB-EC"/>
</dbReference>
<evidence type="ECO:0000256" key="1">
    <source>
        <dbReference type="ARBA" id="ARBA00022801"/>
    </source>
</evidence>
<name>A0ABW7UTG1_9ACTN</name>
<reference evidence="4 5" key="1">
    <citation type="submission" date="2024-10" db="EMBL/GenBank/DDBJ databases">
        <title>The Natural Products Discovery Center: Release of the First 8490 Sequenced Strains for Exploring Actinobacteria Biosynthetic Diversity.</title>
        <authorList>
            <person name="Kalkreuter E."/>
            <person name="Kautsar S.A."/>
            <person name="Yang D."/>
            <person name="Bader C.D."/>
            <person name="Teijaro C.N."/>
            <person name="Fluegel L."/>
            <person name="Davis C.M."/>
            <person name="Simpson J.R."/>
            <person name="Lauterbach L."/>
            <person name="Steele A.D."/>
            <person name="Gui C."/>
            <person name="Meng S."/>
            <person name="Li G."/>
            <person name="Viehrig K."/>
            <person name="Ye F."/>
            <person name="Su P."/>
            <person name="Kiefer A.F."/>
            <person name="Nichols A."/>
            <person name="Cepeda A.J."/>
            <person name="Yan W."/>
            <person name="Fan B."/>
            <person name="Jiang Y."/>
            <person name="Adhikari A."/>
            <person name="Zheng C.-J."/>
            <person name="Schuster L."/>
            <person name="Cowan T.M."/>
            <person name="Smanski M.J."/>
            <person name="Chevrette M.G."/>
            <person name="De Carvalho L.P.S."/>
            <person name="Shen B."/>
        </authorList>
    </citation>
    <scope>NUCLEOTIDE SEQUENCE [LARGE SCALE GENOMIC DNA]</scope>
    <source>
        <strain evidence="4 5">NPDC020327</strain>
    </source>
</reference>
<feature type="transmembrane region" description="Helical" evidence="2">
    <location>
        <begin position="12"/>
        <end position="33"/>
    </location>
</feature>
<dbReference type="PANTHER" id="PTHR43156">
    <property type="entry name" value="STAGE II SPORULATION PROTEIN E-RELATED"/>
    <property type="match status" value="1"/>
</dbReference>
<evidence type="ECO:0000256" key="2">
    <source>
        <dbReference type="SAM" id="Phobius"/>
    </source>
</evidence>
<protein>
    <submittedName>
        <fullName evidence="4">PP2C family protein-serine/threonine phosphatase</fullName>
        <ecNumber evidence="4">3.1.3.16</ecNumber>
    </submittedName>
</protein>
<dbReference type="RefSeq" id="WP_055471800.1">
    <property type="nucleotide sequence ID" value="NZ_JBIRWE010000004.1"/>
</dbReference>
<keyword evidence="2" id="KW-0812">Transmembrane</keyword>
<dbReference type="Proteomes" id="UP001611548">
    <property type="component" value="Unassembled WGS sequence"/>
</dbReference>
<feature type="transmembrane region" description="Helical" evidence="2">
    <location>
        <begin position="87"/>
        <end position="110"/>
    </location>
</feature>
<dbReference type="Pfam" id="PF07228">
    <property type="entry name" value="SpoIIE"/>
    <property type="match status" value="1"/>
</dbReference>
<dbReference type="Gene3D" id="3.60.40.10">
    <property type="entry name" value="PPM-type phosphatase domain"/>
    <property type="match status" value="1"/>
</dbReference>
<evidence type="ECO:0000313" key="4">
    <source>
        <dbReference type="EMBL" id="MFI1964980.1"/>
    </source>
</evidence>
<dbReference type="SMART" id="SM00331">
    <property type="entry name" value="PP2C_SIG"/>
    <property type="match status" value="1"/>
</dbReference>
<keyword evidence="2" id="KW-1133">Transmembrane helix</keyword>
<comment type="caution">
    <text evidence="4">The sequence shown here is derived from an EMBL/GenBank/DDBJ whole genome shotgun (WGS) entry which is preliminary data.</text>
</comment>
<dbReference type="InterPro" id="IPR052016">
    <property type="entry name" value="Bact_Sigma-Reg"/>
</dbReference>
<proteinExistence type="predicted"/>
<keyword evidence="2" id="KW-0472">Membrane</keyword>
<feature type="transmembrane region" description="Helical" evidence="2">
    <location>
        <begin position="64"/>
        <end position="81"/>
    </location>
</feature>
<keyword evidence="5" id="KW-1185">Reference proteome</keyword>
<dbReference type="InterPro" id="IPR001932">
    <property type="entry name" value="PPM-type_phosphatase-like_dom"/>
</dbReference>
<dbReference type="EC" id="3.1.3.16" evidence="4"/>
<dbReference type="EMBL" id="JBIRWE010000004">
    <property type="protein sequence ID" value="MFI1964980.1"/>
    <property type="molecule type" value="Genomic_DNA"/>
</dbReference>
<gene>
    <name evidence="4" type="ORF">ACH429_12835</name>
</gene>
<accession>A0ABW7UTG1</accession>
<evidence type="ECO:0000259" key="3">
    <source>
        <dbReference type="SMART" id="SM00331"/>
    </source>
</evidence>
<dbReference type="PANTHER" id="PTHR43156:SF2">
    <property type="entry name" value="STAGE II SPORULATION PROTEIN E"/>
    <property type="match status" value="1"/>
</dbReference>